<dbReference type="Proteomes" id="UP001143372">
    <property type="component" value="Unassembled WGS sequence"/>
</dbReference>
<dbReference type="Pfam" id="PF12804">
    <property type="entry name" value="NTP_transf_3"/>
    <property type="match status" value="1"/>
</dbReference>
<comment type="caution">
    <text evidence="3">The sequence shown here is derived from an EMBL/GenBank/DDBJ whole genome shotgun (WGS) entry which is preliminary data.</text>
</comment>
<dbReference type="InterPro" id="IPR025877">
    <property type="entry name" value="MobA-like_NTP_Trfase"/>
</dbReference>
<gene>
    <name evidence="3" type="ORF">GCM10008179_34670</name>
</gene>
<reference evidence="3" key="2">
    <citation type="submission" date="2023-01" db="EMBL/GenBank/DDBJ databases">
        <authorList>
            <person name="Sun Q."/>
            <person name="Evtushenko L."/>
        </authorList>
    </citation>
    <scope>NUCLEOTIDE SEQUENCE</scope>
    <source>
        <strain evidence="3">VKM B-2347</strain>
    </source>
</reference>
<name>A0A9W6J5N4_9HYPH</name>
<accession>A0A9W6J5N4</accession>
<proteinExistence type="predicted"/>
<protein>
    <recommendedName>
        <fullName evidence="2">MobA-like NTP transferase domain-containing protein</fullName>
    </recommendedName>
</protein>
<dbReference type="SUPFAM" id="SSF53448">
    <property type="entry name" value="Nucleotide-diphospho-sugar transferases"/>
    <property type="match status" value="1"/>
</dbReference>
<keyword evidence="1" id="KW-0460">Magnesium</keyword>
<feature type="domain" description="MobA-like NTP transferase" evidence="2">
    <location>
        <begin position="26"/>
        <end position="122"/>
    </location>
</feature>
<organism evidence="3 4">
    <name type="scientific">Hansschlegelia plantiphila</name>
    <dbReference type="NCBI Taxonomy" id="374655"/>
    <lineage>
        <taxon>Bacteria</taxon>
        <taxon>Pseudomonadati</taxon>
        <taxon>Pseudomonadota</taxon>
        <taxon>Alphaproteobacteria</taxon>
        <taxon>Hyphomicrobiales</taxon>
        <taxon>Methylopilaceae</taxon>
        <taxon>Hansschlegelia</taxon>
    </lineage>
</organism>
<dbReference type="EMBL" id="BSFI01000023">
    <property type="protein sequence ID" value="GLK69829.1"/>
    <property type="molecule type" value="Genomic_DNA"/>
</dbReference>
<dbReference type="Gene3D" id="3.90.550.10">
    <property type="entry name" value="Spore Coat Polysaccharide Biosynthesis Protein SpsA, Chain A"/>
    <property type="match status" value="1"/>
</dbReference>
<reference evidence="3" key="1">
    <citation type="journal article" date="2014" name="Int. J. Syst. Evol. Microbiol.">
        <title>Complete genome sequence of Corynebacterium casei LMG S-19264T (=DSM 44701T), isolated from a smear-ripened cheese.</title>
        <authorList>
            <consortium name="US DOE Joint Genome Institute (JGI-PGF)"/>
            <person name="Walter F."/>
            <person name="Albersmeier A."/>
            <person name="Kalinowski J."/>
            <person name="Ruckert C."/>
        </authorList>
    </citation>
    <scope>NUCLEOTIDE SEQUENCE</scope>
    <source>
        <strain evidence="3">VKM B-2347</strain>
    </source>
</reference>
<evidence type="ECO:0000313" key="3">
    <source>
        <dbReference type="EMBL" id="GLK69829.1"/>
    </source>
</evidence>
<evidence type="ECO:0000256" key="1">
    <source>
        <dbReference type="ARBA" id="ARBA00022842"/>
    </source>
</evidence>
<dbReference type="RefSeq" id="WP_271170042.1">
    <property type="nucleotide sequence ID" value="NZ_BSFI01000023.1"/>
</dbReference>
<dbReference type="InterPro" id="IPR029044">
    <property type="entry name" value="Nucleotide-diphossugar_trans"/>
</dbReference>
<sequence>MTVTALVLAGVRPGGDPLAEFAGVSHKALIPIGGVAMLDRVVNALRASGRVGRIAVSIDRPELVTTPDVEVFRSKASLSESVADAFGRLGAPLFVTTADHALLEPEWVGYFLDHVPDVTVTAALARDTVVMAATPDTKRTFMKLADGGFSGCNMFFFRDMAAIKAIEMWRSVEALRKRPLKLLKKLGPRAILDYSLGRLTLARGVAAIERLSGVSAGVVEMPFGRAAVDVDKPADLILVRRLVETT</sequence>
<keyword evidence="4" id="KW-1185">Reference proteome</keyword>
<dbReference type="GO" id="GO:0016779">
    <property type="term" value="F:nucleotidyltransferase activity"/>
    <property type="evidence" value="ECO:0007669"/>
    <property type="project" value="UniProtKB-ARBA"/>
</dbReference>
<evidence type="ECO:0000313" key="4">
    <source>
        <dbReference type="Proteomes" id="UP001143372"/>
    </source>
</evidence>
<dbReference type="AlphaFoldDB" id="A0A9W6J5N4"/>
<evidence type="ECO:0000259" key="2">
    <source>
        <dbReference type="Pfam" id="PF12804"/>
    </source>
</evidence>